<dbReference type="SUPFAM" id="SSF102848">
    <property type="entry name" value="NSFL1 (p97 ATPase) cofactor p47, SEP domain"/>
    <property type="match status" value="1"/>
</dbReference>
<dbReference type="CDD" id="cd01770">
    <property type="entry name" value="UBX_UBXN2"/>
    <property type="match status" value="1"/>
</dbReference>
<evidence type="ECO:0000256" key="1">
    <source>
        <dbReference type="SAM" id="MobiDB-lite"/>
    </source>
</evidence>
<comment type="caution">
    <text evidence="4">The sequence shown here is derived from an EMBL/GenBank/DDBJ whole genome shotgun (WGS) entry which is preliminary data.</text>
</comment>
<keyword evidence="5" id="KW-1185">Reference proteome</keyword>
<dbReference type="GO" id="GO:0043130">
    <property type="term" value="F:ubiquitin binding"/>
    <property type="evidence" value="ECO:0007669"/>
    <property type="project" value="TreeGrafter"/>
</dbReference>
<dbReference type="SUPFAM" id="SSF54236">
    <property type="entry name" value="Ubiquitin-like"/>
    <property type="match status" value="1"/>
</dbReference>
<dbReference type="PROSITE" id="PS51399">
    <property type="entry name" value="SEP"/>
    <property type="match status" value="1"/>
</dbReference>
<dbReference type="Pfam" id="PF00789">
    <property type="entry name" value="UBX"/>
    <property type="match status" value="1"/>
</dbReference>
<dbReference type="Proteomes" id="UP001165063">
    <property type="component" value="Unassembled WGS sequence"/>
</dbReference>
<feature type="region of interest" description="Disordered" evidence="1">
    <location>
        <begin position="1"/>
        <end position="20"/>
    </location>
</feature>
<evidence type="ECO:0000259" key="2">
    <source>
        <dbReference type="PROSITE" id="PS50033"/>
    </source>
</evidence>
<dbReference type="SMART" id="SM00166">
    <property type="entry name" value="UBX"/>
    <property type="match status" value="1"/>
</dbReference>
<dbReference type="PANTHER" id="PTHR23333:SF20">
    <property type="entry name" value="NSFL1 COFACTOR P47"/>
    <property type="match status" value="1"/>
</dbReference>
<feature type="domain" description="UBX" evidence="2">
    <location>
        <begin position="332"/>
        <end position="409"/>
    </location>
</feature>
<dbReference type="GO" id="GO:0000045">
    <property type="term" value="P:autophagosome assembly"/>
    <property type="evidence" value="ECO:0007669"/>
    <property type="project" value="TreeGrafter"/>
</dbReference>
<dbReference type="OrthoDB" id="25887at2759"/>
<name>A0A9W6Z336_AMBMO</name>
<dbReference type="InterPro" id="IPR012989">
    <property type="entry name" value="SEP_domain"/>
</dbReference>
<feature type="compositionally biased region" description="Basic and acidic residues" evidence="1">
    <location>
        <begin position="321"/>
        <end position="330"/>
    </location>
</feature>
<sequence>MSSEEEKVHQFAQLTDTSEDIARQYLSNTDFNLESAINNFYGDGSFSGSKAESSGIQSAPMQHPPSTQTPASVSTSSSTSRPKPRASQVRTFRDLANANDDDDSDDPEKNLFTGGEKSGLQVENPENKRRRQLKQQSRNRTPLGLVEDLMKKAEEEANLPDTRESAKEHAKPKKNFFTGTGHKLGSVENEVESTEIGEKKPTGFQRPEKVTRTITFWKEGFQVEDGQLYKYDDPTNADYLNQLNQGRAPLSLLNVEMFQDVDVNVVKKLDESFKPPKRKVGGFHGEGHRLGSPVPFESSSTTAANADNDVGGASGLPDAPVEAKVEKKVEQEEEGDSKIQIRLANGKRIVKKFQSTDPVSVLYEFVSSNTEVNGREWSLAIAFPLTIIDDLKEKSIKEAGLVNSVVVQRWK</sequence>
<dbReference type="Pfam" id="PF08059">
    <property type="entry name" value="SEP"/>
    <property type="match status" value="1"/>
</dbReference>
<dbReference type="SMART" id="SM00553">
    <property type="entry name" value="SEP"/>
    <property type="match status" value="1"/>
</dbReference>
<dbReference type="GO" id="GO:0061025">
    <property type="term" value="P:membrane fusion"/>
    <property type="evidence" value="ECO:0007669"/>
    <property type="project" value="TreeGrafter"/>
</dbReference>
<feature type="compositionally biased region" description="Polar residues" evidence="1">
    <location>
        <begin position="46"/>
        <end position="60"/>
    </location>
</feature>
<dbReference type="InterPro" id="IPR029071">
    <property type="entry name" value="Ubiquitin-like_domsf"/>
</dbReference>
<dbReference type="GO" id="GO:0005634">
    <property type="term" value="C:nucleus"/>
    <property type="evidence" value="ECO:0007669"/>
    <property type="project" value="TreeGrafter"/>
</dbReference>
<dbReference type="GO" id="GO:0007030">
    <property type="term" value="P:Golgi organization"/>
    <property type="evidence" value="ECO:0007669"/>
    <property type="project" value="TreeGrafter"/>
</dbReference>
<feature type="compositionally biased region" description="Basic and acidic residues" evidence="1">
    <location>
        <begin position="148"/>
        <end position="169"/>
    </location>
</feature>
<evidence type="ECO:0000259" key="3">
    <source>
        <dbReference type="PROSITE" id="PS51399"/>
    </source>
</evidence>
<proteinExistence type="predicted"/>
<evidence type="ECO:0000313" key="4">
    <source>
        <dbReference type="EMBL" id="GMG39661.1"/>
    </source>
</evidence>
<dbReference type="CDD" id="cd14351">
    <property type="entry name" value="UBA_Ubx1_like"/>
    <property type="match status" value="1"/>
</dbReference>
<dbReference type="GO" id="GO:0043161">
    <property type="term" value="P:proteasome-mediated ubiquitin-dependent protein catabolic process"/>
    <property type="evidence" value="ECO:0007669"/>
    <property type="project" value="TreeGrafter"/>
</dbReference>
<dbReference type="GO" id="GO:0031468">
    <property type="term" value="P:nuclear membrane reassembly"/>
    <property type="evidence" value="ECO:0007669"/>
    <property type="project" value="TreeGrafter"/>
</dbReference>
<organism evidence="4 5">
    <name type="scientific">Ambrosiozyma monospora</name>
    <name type="common">Yeast</name>
    <name type="synonym">Endomycopsis monosporus</name>
    <dbReference type="NCBI Taxonomy" id="43982"/>
    <lineage>
        <taxon>Eukaryota</taxon>
        <taxon>Fungi</taxon>
        <taxon>Dikarya</taxon>
        <taxon>Ascomycota</taxon>
        <taxon>Saccharomycotina</taxon>
        <taxon>Pichiomycetes</taxon>
        <taxon>Pichiales</taxon>
        <taxon>Pichiaceae</taxon>
        <taxon>Ambrosiozyma</taxon>
    </lineage>
</organism>
<dbReference type="EMBL" id="BSXU01003082">
    <property type="protein sequence ID" value="GMG39661.1"/>
    <property type="molecule type" value="Genomic_DNA"/>
</dbReference>
<dbReference type="PROSITE" id="PS50033">
    <property type="entry name" value="UBX"/>
    <property type="match status" value="1"/>
</dbReference>
<evidence type="ECO:0000313" key="5">
    <source>
        <dbReference type="Proteomes" id="UP001165063"/>
    </source>
</evidence>
<dbReference type="InterPro" id="IPR009060">
    <property type="entry name" value="UBA-like_sf"/>
</dbReference>
<dbReference type="Gene3D" id="3.30.420.210">
    <property type="entry name" value="SEP domain"/>
    <property type="match status" value="1"/>
</dbReference>
<dbReference type="AlphaFoldDB" id="A0A9W6Z336"/>
<dbReference type="GO" id="GO:0005829">
    <property type="term" value="C:cytosol"/>
    <property type="evidence" value="ECO:0007669"/>
    <property type="project" value="TreeGrafter"/>
</dbReference>
<gene>
    <name evidence="4" type="ORF">Amon01_000552100</name>
</gene>
<dbReference type="InterPro" id="IPR036241">
    <property type="entry name" value="NSFL1C_SEP_dom_sf"/>
</dbReference>
<dbReference type="PANTHER" id="PTHR23333">
    <property type="entry name" value="UBX DOMAIN CONTAINING PROTEIN"/>
    <property type="match status" value="1"/>
</dbReference>
<feature type="compositionally biased region" description="Low complexity" evidence="1">
    <location>
        <begin position="64"/>
        <end position="87"/>
    </location>
</feature>
<dbReference type="FunFam" id="3.30.420.210:FF:000002">
    <property type="entry name" value="UBX domain-containing protein 1"/>
    <property type="match status" value="1"/>
</dbReference>
<protein>
    <submittedName>
        <fullName evidence="4">Unnamed protein product</fullName>
    </submittedName>
</protein>
<dbReference type="SUPFAM" id="SSF46934">
    <property type="entry name" value="UBA-like"/>
    <property type="match status" value="1"/>
</dbReference>
<dbReference type="InterPro" id="IPR001012">
    <property type="entry name" value="UBX_dom"/>
</dbReference>
<dbReference type="Gene3D" id="1.10.8.10">
    <property type="entry name" value="DNA helicase RuvA subunit, C-terminal domain"/>
    <property type="match status" value="1"/>
</dbReference>
<reference evidence="4" key="1">
    <citation type="submission" date="2023-04" db="EMBL/GenBank/DDBJ databases">
        <title>Ambrosiozyma monospora NBRC 1965.</title>
        <authorList>
            <person name="Ichikawa N."/>
            <person name="Sato H."/>
            <person name="Tonouchi N."/>
        </authorList>
    </citation>
    <scope>NUCLEOTIDE SEQUENCE</scope>
    <source>
        <strain evidence="4">NBRC 1965</strain>
    </source>
</reference>
<dbReference type="Pfam" id="PF14555">
    <property type="entry name" value="UBA_4"/>
    <property type="match status" value="1"/>
</dbReference>
<feature type="domain" description="SEP" evidence="3">
    <location>
        <begin position="209"/>
        <end position="274"/>
    </location>
</feature>
<accession>A0A9W6Z336</accession>
<feature type="region of interest" description="Disordered" evidence="1">
    <location>
        <begin position="37"/>
        <end position="183"/>
    </location>
</feature>
<dbReference type="Gene3D" id="3.10.20.90">
    <property type="entry name" value="Phosphatidylinositol 3-kinase Catalytic Subunit, Chain A, domain 1"/>
    <property type="match status" value="1"/>
</dbReference>
<feature type="region of interest" description="Disordered" evidence="1">
    <location>
        <begin position="277"/>
        <end position="331"/>
    </location>
</feature>